<keyword evidence="4 13" id="KW-0812">Transmembrane</keyword>
<dbReference type="InterPro" id="IPR004299">
    <property type="entry name" value="MBOAT_fam"/>
</dbReference>
<keyword evidence="5 10" id="KW-0256">Endoplasmic reticulum</keyword>
<gene>
    <name evidence="14" type="primary">NDAI0K01630</name>
    <name evidence="14" type="ordered locus">NDAI_0K01630</name>
</gene>
<keyword evidence="15" id="KW-1185">Reference proteome</keyword>
<feature type="transmembrane region" description="Helical" evidence="13">
    <location>
        <begin position="483"/>
        <end position="507"/>
    </location>
</feature>
<evidence type="ECO:0000256" key="4">
    <source>
        <dbReference type="ARBA" id="ARBA00022692"/>
    </source>
</evidence>
<accession>G0WHU3</accession>
<evidence type="ECO:0000313" key="14">
    <source>
        <dbReference type="EMBL" id="CCD27354.1"/>
    </source>
</evidence>
<sequence>MEEKLLNDDRFKEIQKLNAPHTKRRSIVLGATNELSSSDASITSSETEQTGITDQNVNILDTKLADYDNNKTNNKGEYKNKNKNKDEVDEDSITNTGTVDAQTVPMAVLSPAMSAQSNLDENMFMSHVHVLHDKEKTRYKRGTETFISYFDDVAFEPRPSILDGSVNEPYQLNFQGPTLEKIMKDYEMQQRKLIRQGKLNPDDIITLDTSKAITNFSGIYVAGWMAIALTAFRVLVDYYLDHDNSFRDSSILKFMTTDIVTVAMVDLTMYLCTYFNFFIQYCCKRRWIKWKRVGWTITSIYEFWFVLFFMNATEKILKLHWIAKIFLFLHSLVLLMKMHSFAFYNGYLWFIYDELKYSKKALAKIKDENEKNQNQDIIKTLKKSSSFCQYELNAQTNDENLKFPKNINLSNYFMYTMFPALVYQIEYPRTKKIRWRYVTEKVFAIFGTICLMIIDAEVFMYPIAVKGLEVRDSGMPFVDKFGVWLKLFIDLIPSFIVMYLLTFFLIWEAILNCIAELTRFGDRYFYGDWWNCVSWGDFSRIWNVPVHKFLVRHVYHSSMSSLKLNKMQATMMTFFISSVVHELSMFVIFKRLRFYLFFFQMLQVPLMMISESKYFKERTIIGNVIFWIGICVGPSMMCTLYLVF</sequence>
<evidence type="ECO:0000256" key="12">
    <source>
        <dbReference type="SAM" id="MobiDB-lite"/>
    </source>
</evidence>
<proteinExistence type="inferred from homology"/>
<evidence type="ECO:0000256" key="10">
    <source>
        <dbReference type="PIRNR" id="PIRNR000439"/>
    </source>
</evidence>
<evidence type="ECO:0000256" key="8">
    <source>
        <dbReference type="ARBA" id="ARBA00023315"/>
    </source>
</evidence>
<feature type="transmembrane region" description="Helical" evidence="13">
    <location>
        <begin position="594"/>
        <end position="612"/>
    </location>
</feature>
<dbReference type="OrthoDB" id="10039049at2759"/>
<dbReference type="eggNOG" id="KOG0380">
    <property type="taxonomic scope" value="Eukaryota"/>
</dbReference>
<evidence type="ECO:0000256" key="6">
    <source>
        <dbReference type="ARBA" id="ARBA00022989"/>
    </source>
</evidence>
<dbReference type="STRING" id="1071378.G0WHU3"/>
<dbReference type="KEGG" id="ndi:NDAI_0K01630"/>
<evidence type="ECO:0000256" key="13">
    <source>
        <dbReference type="SAM" id="Phobius"/>
    </source>
</evidence>
<dbReference type="GO" id="GO:0034737">
    <property type="term" value="F:ergosterol O-acyltransferase activity"/>
    <property type="evidence" value="ECO:0007669"/>
    <property type="project" value="EnsemblFungi"/>
</dbReference>
<evidence type="ECO:0000256" key="9">
    <source>
        <dbReference type="ARBA" id="ARBA00023568"/>
    </source>
</evidence>
<reference evidence="14 15" key="1">
    <citation type="journal article" date="2011" name="Proc. Natl. Acad. Sci. U.S.A.">
        <title>Evolutionary erosion of yeast sex chromosomes by mating-type switching accidents.</title>
        <authorList>
            <person name="Gordon J.L."/>
            <person name="Armisen D."/>
            <person name="Proux-Wera E."/>
            <person name="Oheigeartaigh S.S."/>
            <person name="Byrne K.P."/>
            <person name="Wolfe K.H."/>
        </authorList>
    </citation>
    <scope>NUCLEOTIDE SEQUENCE [LARGE SCALE GENOMIC DNA]</scope>
    <source>
        <strain evidence="15">ATCC 10597 / BCRC 20456 / CBS 421 / NBRC 0211 / NRRL Y-12639</strain>
    </source>
</reference>
<dbReference type="GO" id="GO:0008204">
    <property type="term" value="P:ergosterol metabolic process"/>
    <property type="evidence" value="ECO:0007669"/>
    <property type="project" value="EnsemblFungi"/>
</dbReference>
<evidence type="ECO:0000256" key="3">
    <source>
        <dbReference type="ARBA" id="ARBA00022679"/>
    </source>
</evidence>
<feature type="region of interest" description="Disordered" evidence="12">
    <location>
        <begin position="35"/>
        <end position="54"/>
    </location>
</feature>
<dbReference type="PIRSF" id="PIRSF000439">
    <property type="entry name" value="Oat_ACAT_DAG_ARE"/>
    <property type="match status" value="1"/>
</dbReference>
<evidence type="ECO:0000256" key="5">
    <source>
        <dbReference type="ARBA" id="ARBA00022824"/>
    </source>
</evidence>
<keyword evidence="3 10" id="KW-0808">Transferase</keyword>
<feature type="transmembrane region" description="Helical" evidence="13">
    <location>
        <begin position="219"/>
        <end position="239"/>
    </location>
</feature>
<comment type="function">
    <text evidence="9">Sterol O-acyltransferase that catalyzes the formation of stery esters.</text>
</comment>
<keyword evidence="6 13" id="KW-1133">Transmembrane helix</keyword>
<evidence type="ECO:0000256" key="2">
    <source>
        <dbReference type="ARBA" id="ARBA00009010"/>
    </source>
</evidence>
<dbReference type="GeneID" id="11497720"/>
<comment type="subcellular location">
    <subcellularLocation>
        <location evidence="1 10">Endoplasmic reticulum membrane</location>
        <topology evidence="1 10">Multi-pass membrane protein</topology>
    </subcellularLocation>
</comment>
<feature type="compositionally biased region" description="Low complexity" evidence="12">
    <location>
        <begin position="36"/>
        <end position="45"/>
    </location>
</feature>
<evidence type="ECO:0000256" key="1">
    <source>
        <dbReference type="ARBA" id="ARBA00004477"/>
    </source>
</evidence>
<feature type="transmembrane region" description="Helical" evidence="13">
    <location>
        <begin position="442"/>
        <end position="463"/>
    </location>
</feature>
<protein>
    <recommendedName>
        <fullName evidence="10">O-acyltransferase</fullName>
    </recommendedName>
</protein>
<feature type="transmembrane region" description="Helical" evidence="13">
    <location>
        <begin position="259"/>
        <end position="281"/>
    </location>
</feature>
<feature type="transmembrane region" description="Helical" evidence="13">
    <location>
        <begin position="624"/>
        <end position="643"/>
    </location>
</feature>
<keyword evidence="8 10" id="KW-0012">Acyltransferase</keyword>
<feature type="transmembrane region" description="Helical" evidence="13">
    <location>
        <begin position="325"/>
        <end position="350"/>
    </location>
</feature>
<keyword evidence="7 10" id="KW-0472">Membrane</keyword>
<dbReference type="EMBL" id="HE580277">
    <property type="protein sequence ID" value="CCD27354.1"/>
    <property type="molecule type" value="Genomic_DNA"/>
</dbReference>
<dbReference type="RefSeq" id="XP_003672597.1">
    <property type="nucleotide sequence ID" value="XM_003672549.1"/>
</dbReference>
<dbReference type="AlphaFoldDB" id="G0WHU3"/>
<evidence type="ECO:0000256" key="7">
    <source>
        <dbReference type="ARBA" id="ARBA00023136"/>
    </source>
</evidence>
<evidence type="ECO:0000313" key="15">
    <source>
        <dbReference type="Proteomes" id="UP000000689"/>
    </source>
</evidence>
<feature type="active site" evidence="11">
    <location>
        <position position="581"/>
    </location>
</feature>
<feature type="compositionally biased region" description="Basic and acidic residues" evidence="12">
    <location>
        <begin position="67"/>
        <end position="86"/>
    </location>
</feature>
<dbReference type="Proteomes" id="UP000000689">
    <property type="component" value="Chromosome 11"/>
</dbReference>
<dbReference type="GO" id="GO:0005789">
    <property type="term" value="C:endoplasmic reticulum membrane"/>
    <property type="evidence" value="ECO:0007669"/>
    <property type="project" value="UniProtKB-SubCell"/>
</dbReference>
<dbReference type="PANTHER" id="PTHR10408">
    <property type="entry name" value="STEROL O-ACYLTRANSFERASE"/>
    <property type="match status" value="1"/>
</dbReference>
<comment type="similarity">
    <text evidence="2 10">Belongs to the membrane-bound acyltransferase family. Sterol o-acyltransferase subfamily.</text>
</comment>
<feature type="transmembrane region" description="Helical" evidence="13">
    <location>
        <begin position="293"/>
        <end position="313"/>
    </location>
</feature>
<feature type="region of interest" description="Disordered" evidence="12">
    <location>
        <begin position="67"/>
        <end position="97"/>
    </location>
</feature>
<dbReference type="InterPro" id="IPR014371">
    <property type="entry name" value="Oat_ACAT_DAG_ARE"/>
</dbReference>
<name>G0WHU3_NAUDC</name>
<dbReference type="HOGENOM" id="CLU_018190_2_1_1"/>
<dbReference type="Pfam" id="PF03062">
    <property type="entry name" value="MBOAT"/>
    <property type="match status" value="1"/>
</dbReference>
<dbReference type="PANTHER" id="PTHR10408:SF23">
    <property type="entry name" value="STEROL O-ACYLTRANSFERASE 1-RELATED"/>
    <property type="match status" value="1"/>
</dbReference>
<organism evidence="14 15">
    <name type="scientific">Naumovozyma dairenensis (strain ATCC 10597 / BCRC 20456 / CBS 421 / NBRC 0211 / NRRL Y-12639)</name>
    <name type="common">Saccharomyces dairenensis</name>
    <dbReference type="NCBI Taxonomy" id="1071378"/>
    <lineage>
        <taxon>Eukaryota</taxon>
        <taxon>Fungi</taxon>
        <taxon>Dikarya</taxon>
        <taxon>Ascomycota</taxon>
        <taxon>Saccharomycotina</taxon>
        <taxon>Saccharomycetes</taxon>
        <taxon>Saccharomycetales</taxon>
        <taxon>Saccharomycetaceae</taxon>
        <taxon>Naumovozyma</taxon>
    </lineage>
</organism>
<evidence type="ECO:0000256" key="11">
    <source>
        <dbReference type="PIRSR" id="PIRSR000439-1"/>
    </source>
</evidence>